<dbReference type="RefSeq" id="WP_051706657.1">
    <property type="nucleotide sequence ID" value="NZ_DAWCKT010000082.1"/>
</dbReference>
<reference evidence="1 2" key="1">
    <citation type="journal article" date="2014" name="Int. J. Syst. Evol. Microbiol.">
        <title>Complete genome of a new Firmicutes species belonging to the dominant human colonic microbiota ('Ruminococcus bicirculans') reveals two chromosomes and a selective capacity to utilize plant glucans.</title>
        <authorList>
            <consortium name="NISC Comparative Sequencing Program"/>
            <person name="Wegmann U."/>
            <person name="Louis P."/>
            <person name="Goesmann A."/>
            <person name="Henrissat B."/>
            <person name="Duncan S.H."/>
            <person name="Flint H.J."/>
        </authorList>
    </citation>
    <scope>NUCLEOTIDE SEQUENCE [LARGE SCALE GENOMIC DNA]</scope>
    <source>
        <strain evidence="1 2">80/3</strain>
    </source>
</reference>
<evidence type="ECO:0000313" key="2">
    <source>
        <dbReference type="Proteomes" id="UP000027600"/>
    </source>
</evidence>
<keyword evidence="2" id="KW-1185">Reference proteome</keyword>
<organism evidence="1 2">
    <name type="scientific">Ruminococcus bicirculans</name>
    <name type="common">ex Wegman et al. 2014</name>
    <dbReference type="NCBI Taxonomy" id="1160721"/>
    <lineage>
        <taxon>Bacteria</taxon>
        <taxon>Bacillati</taxon>
        <taxon>Bacillota</taxon>
        <taxon>Clostridia</taxon>
        <taxon>Eubacteriales</taxon>
        <taxon>Oscillospiraceae</taxon>
        <taxon>Ruminococcus</taxon>
    </lineage>
</organism>
<name>A0ABM9QH91_9FIRM</name>
<protein>
    <submittedName>
        <fullName evidence="1">Phage terminase-like protein, small subunit</fullName>
    </submittedName>
</protein>
<accession>A0ABM9QH91</accession>
<evidence type="ECO:0000313" key="1">
    <source>
        <dbReference type="EMBL" id="CCO05288.1"/>
    </source>
</evidence>
<dbReference type="Proteomes" id="UP000027600">
    <property type="component" value="Chromosome I"/>
</dbReference>
<dbReference type="EMBL" id="HF545616">
    <property type="protein sequence ID" value="CCO05288.1"/>
    <property type="molecule type" value="Genomic_DNA"/>
</dbReference>
<sequence>MNEDVFKIRRKELNKLKNLYKNMPKDKLKINEDLMKRAVFMQEKLAEMEQRIDSDGLLVSMPQGNYSIDRAHPLISQYNAMVKNYTTIIKQLNEVVPAADADKAGEALLQFAIKKPKGKQQA</sequence>
<gene>
    <name evidence="1" type="ORF">RBI_I01586</name>
</gene>
<proteinExistence type="predicted"/>